<organism evidence="3 4">
    <name type="scientific">Chondromyces crocatus</name>
    <dbReference type="NCBI Taxonomy" id="52"/>
    <lineage>
        <taxon>Bacteria</taxon>
        <taxon>Pseudomonadati</taxon>
        <taxon>Myxococcota</taxon>
        <taxon>Polyangia</taxon>
        <taxon>Polyangiales</taxon>
        <taxon>Polyangiaceae</taxon>
        <taxon>Chondromyces</taxon>
    </lineage>
</organism>
<keyword evidence="4" id="KW-1185">Reference proteome</keyword>
<evidence type="ECO:0000256" key="1">
    <source>
        <dbReference type="SAM" id="MobiDB-lite"/>
    </source>
</evidence>
<evidence type="ECO:0000313" key="3">
    <source>
        <dbReference type="EMBL" id="AKT43722.1"/>
    </source>
</evidence>
<protein>
    <recommendedName>
        <fullName evidence="5">CARDB domain-containing protein</fullName>
    </recommendedName>
</protein>
<feature type="signal peptide" evidence="2">
    <location>
        <begin position="1"/>
        <end position="24"/>
    </location>
</feature>
<feature type="region of interest" description="Disordered" evidence="1">
    <location>
        <begin position="33"/>
        <end position="55"/>
    </location>
</feature>
<dbReference type="EMBL" id="CP012159">
    <property type="protein sequence ID" value="AKT43722.1"/>
    <property type="molecule type" value="Genomic_DNA"/>
</dbReference>
<gene>
    <name evidence="3" type="ORF">CMC5_079570</name>
</gene>
<dbReference type="OrthoDB" id="5380843at2"/>
<dbReference type="AlphaFoldDB" id="A0A0K1ESV6"/>
<evidence type="ECO:0000256" key="2">
    <source>
        <dbReference type="SAM" id="SignalP"/>
    </source>
</evidence>
<sequence length="797" mass="82957">MLSRRSLARSRALLFLPLAAILYAACSDGASSTQPSGTSGPGGGGGAGGGEGGSGAGDDGRCGGEFCPQSFICRYDTCIPNLGSCSTHDDCPGDSYCDANGECIPYGVPPEVINDPDCKKEVVPDGVVPTVQCEWAGPTAPGDPTAASIYVYTAPVVADLNLDLDPGKLQPSIVVTTFQHAGSDRVGTLRVFDGRTCEEQMRLGGADDPSNENRPAYGTQWAIGDLDGDVPSGGHPEIVGMRRSTTGSGINAPLNLYALGIDASGAAPRLERRWVGRICSQSGDTIVDFASNQANFGPGIWDIDDDGSPEIIVDEMVFDADGCLRNGVSFLNYLQHGVMSAIADVDLDGRPELVRFDRIARWDAAASDWVNESFFVHNAVTQKPGHVAIVDLGQYSQIPGKPLPNNLPEVVVVSAETTMFNANSSGTIRVQTLDGTVVWGPVPLHHDPGVPGGHGGPPTAGDFDGDGQVEFAAAANQYYAVYDPDCVAALGGQSPPERPGGKCDRPPEMQSLPDGVLWAQLSQDFSSSGTGSSVFDFNGDGNAEAVYGDECYVRVYEGKSGKVIFSAPASNSTGFELPVIADVDGDFATEIVVARSPSPACPATDPLFPGSGPAVQRGGFMILRDPDDAWASSRPIWNQHAYSITNVTDDARIPRSSQVAPNWTQAGLNNFRQNTQGSLGLLNVADLTAVITDVGALCSGTAGDVTLKTRVCNRGTNPVQDGVTVEFNVDDGAGGVAALCSSQTEALLMPGDCEEVACTGFVPGTGNIFVVVDPSNTIADCHPGNNQGAGTLQICPQ</sequence>
<dbReference type="RefSeq" id="WP_050435151.1">
    <property type="nucleotide sequence ID" value="NZ_CP012159.1"/>
</dbReference>
<reference evidence="3 4" key="1">
    <citation type="submission" date="2015-07" db="EMBL/GenBank/DDBJ databases">
        <title>Genome analysis of myxobacterium Chondromyces crocatus Cm c5 reveals a high potential for natural compound synthesis and the genetic basis for the loss of fruiting body formation.</title>
        <authorList>
            <person name="Zaburannyi N."/>
            <person name="Bunk B."/>
            <person name="Maier J."/>
            <person name="Overmann J."/>
            <person name="Mueller R."/>
        </authorList>
    </citation>
    <scope>NUCLEOTIDE SEQUENCE [LARGE SCALE GENOMIC DNA]</scope>
    <source>
        <strain evidence="3 4">Cm c5</strain>
    </source>
</reference>
<dbReference type="InterPro" id="IPR028994">
    <property type="entry name" value="Integrin_alpha_N"/>
</dbReference>
<evidence type="ECO:0008006" key="5">
    <source>
        <dbReference type="Google" id="ProtNLM"/>
    </source>
</evidence>
<name>A0A0K1ESV6_CHOCO</name>
<feature type="chain" id="PRO_5005459945" description="CARDB domain-containing protein" evidence="2">
    <location>
        <begin position="25"/>
        <end position="797"/>
    </location>
</feature>
<dbReference type="Proteomes" id="UP000067626">
    <property type="component" value="Chromosome"/>
</dbReference>
<feature type="compositionally biased region" description="Gly residues" evidence="1">
    <location>
        <begin position="39"/>
        <end position="55"/>
    </location>
</feature>
<dbReference type="Gene3D" id="2.60.40.10">
    <property type="entry name" value="Immunoglobulins"/>
    <property type="match status" value="1"/>
</dbReference>
<accession>A0A0K1ESV6</accession>
<keyword evidence="2" id="KW-0732">Signal</keyword>
<dbReference type="Gene3D" id="2.130.10.130">
    <property type="entry name" value="Integrin alpha, N-terminal"/>
    <property type="match status" value="1"/>
</dbReference>
<dbReference type="SUPFAM" id="SSF69318">
    <property type="entry name" value="Integrin alpha N-terminal domain"/>
    <property type="match status" value="2"/>
</dbReference>
<dbReference type="InterPro" id="IPR013783">
    <property type="entry name" value="Ig-like_fold"/>
</dbReference>
<proteinExistence type="predicted"/>
<dbReference type="KEGG" id="ccro:CMC5_079570"/>
<evidence type="ECO:0000313" key="4">
    <source>
        <dbReference type="Proteomes" id="UP000067626"/>
    </source>
</evidence>